<evidence type="ECO:0000313" key="2">
    <source>
        <dbReference type="Proteomes" id="UP000015103"/>
    </source>
</evidence>
<reference evidence="1" key="1">
    <citation type="submission" date="2015-05" db="UniProtKB">
        <authorList>
            <consortium name="EnsemblMetazoa"/>
        </authorList>
    </citation>
    <scope>IDENTIFICATION</scope>
</reference>
<dbReference type="InParanoid" id="T1I502"/>
<dbReference type="EMBL" id="ACPB03010531">
    <property type="status" value="NOT_ANNOTATED_CDS"/>
    <property type="molecule type" value="Genomic_DNA"/>
</dbReference>
<sequence length="180" mass="20936">MSESEILRQEENEVRNSNASALSANIRTLLSNPEGAFLNRINTLPSTYKDHRTRKLSLPKHEHISDNENSVDRNIKQLLQKVDTLVTTMEKMSKGPIGVDNFRYDTIDHELRELKKSATKRELNEEQLSTFQAKWFNQKLKEIEFELLDVYVSKIILNVSTSMEYTFFTSVQKLFPLGRL</sequence>
<dbReference type="EnsemblMetazoa" id="RPRC011371-RA">
    <property type="protein sequence ID" value="RPRC011371-PA"/>
    <property type="gene ID" value="RPRC011371"/>
</dbReference>
<name>T1I502_RHOPR</name>
<accession>T1I502</accession>
<dbReference type="VEuPathDB" id="VectorBase:RPRC011371"/>
<proteinExistence type="predicted"/>
<organism evidence="1 2">
    <name type="scientific">Rhodnius prolixus</name>
    <name type="common">Triatomid bug</name>
    <dbReference type="NCBI Taxonomy" id="13249"/>
    <lineage>
        <taxon>Eukaryota</taxon>
        <taxon>Metazoa</taxon>
        <taxon>Ecdysozoa</taxon>
        <taxon>Arthropoda</taxon>
        <taxon>Hexapoda</taxon>
        <taxon>Insecta</taxon>
        <taxon>Pterygota</taxon>
        <taxon>Neoptera</taxon>
        <taxon>Paraneoptera</taxon>
        <taxon>Hemiptera</taxon>
        <taxon>Heteroptera</taxon>
        <taxon>Panheteroptera</taxon>
        <taxon>Cimicomorpha</taxon>
        <taxon>Reduviidae</taxon>
        <taxon>Triatominae</taxon>
        <taxon>Rhodnius</taxon>
    </lineage>
</organism>
<dbReference type="Proteomes" id="UP000015103">
    <property type="component" value="Unassembled WGS sequence"/>
</dbReference>
<dbReference type="HOGENOM" id="CLU_1498115_0_0_1"/>
<evidence type="ECO:0000313" key="1">
    <source>
        <dbReference type="EnsemblMetazoa" id="RPRC011371-PA"/>
    </source>
</evidence>
<protein>
    <submittedName>
        <fullName evidence="1">Uncharacterized protein</fullName>
    </submittedName>
</protein>
<dbReference type="AlphaFoldDB" id="T1I502"/>
<keyword evidence="2" id="KW-1185">Reference proteome</keyword>